<dbReference type="eggNOG" id="COG2202">
    <property type="taxonomic scope" value="Bacteria"/>
</dbReference>
<evidence type="ECO:0000259" key="3">
    <source>
        <dbReference type="PROSITE" id="PS50887"/>
    </source>
</evidence>
<dbReference type="GO" id="GO:0005886">
    <property type="term" value="C:plasma membrane"/>
    <property type="evidence" value="ECO:0007669"/>
    <property type="project" value="TreeGrafter"/>
</dbReference>
<dbReference type="NCBIfam" id="TIGR00229">
    <property type="entry name" value="sensory_box"/>
    <property type="match status" value="1"/>
</dbReference>
<dbReference type="CDD" id="cd01949">
    <property type="entry name" value="GGDEF"/>
    <property type="match status" value="1"/>
</dbReference>
<dbReference type="InterPro" id="IPR035965">
    <property type="entry name" value="PAS-like_dom_sf"/>
</dbReference>
<dbReference type="Pfam" id="PF00990">
    <property type="entry name" value="GGDEF"/>
    <property type="match status" value="1"/>
</dbReference>
<feature type="domain" description="GGDEF" evidence="3">
    <location>
        <begin position="482"/>
        <end position="615"/>
    </location>
</feature>
<name>A0A081C2S1_VECG1</name>
<dbReference type="InterPro" id="IPR000014">
    <property type="entry name" value="PAS"/>
</dbReference>
<dbReference type="InterPro" id="IPR043128">
    <property type="entry name" value="Rev_trsase/Diguanyl_cyclase"/>
</dbReference>
<keyword evidence="5" id="KW-1185">Reference proteome</keyword>
<dbReference type="eggNOG" id="COG3706">
    <property type="taxonomic scope" value="Bacteria"/>
</dbReference>
<protein>
    <submittedName>
        <fullName evidence="4">Diguanylate cyclase with PAS/PAC and GAF sensors</fullName>
    </submittedName>
</protein>
<dbReference type="HOGENOM" id="CLU_437876_0_0_0"/>
<dbReference type="SUPFAM" id="SSF55785">
    <property type="entry name" value="PYP-like sensor domain (PAS domain)"/>
    <property type="match status" value="2"/>
</dbReference>
<evidence type="ECO:0000259" key="2">
    <source>
        <dbReference type="PROSITE" id="PS50113"/>
    </source>
</evidence>
<accession>A0A081C2S1</accession>
<dbReference type="InterPro" id="IPR013655">
    <property type="entry name" value="PAS_fold_3"/>
</dbReference>
<dbReference type="NCBIfam" id="TIGR00254">
    <property type="entry name" value="GGDEF"/>
    <property type="match status" value="1"/>
</dbReference>
<dbReference type="PROSITE" id="PS50113">
    <property type="entry name" value="PAC"/>
    <property type="match status" value="2"/>
</dbReference>
<dbReference type="InterPro" id="IPR050469">
    <property type="entry name" value="Diguanylate_Cyclase"/>
</dbReference>
<dbReference type="FunFam" id="3.30.70.270:FF:000001">
    <property type="entry name" value="Diguanylate cyclase domain protein"/>
    <property type="match status" value="1"/>
</dbReference>
<dbReference type="PROSITE" id="PS50887">
    <property type="entry name" value="GGDEF"/>
    <property type="match status" value="1"/>
</dbReference>
<evidence type="ECO:0000259" key="1">
    <source>
        <dbReference type="PROSITE" id="PS50112"/>
    </source>
</evidence>
<dbReference type="SMART" id="SM00267">
    <property type="entry name" value="GGDEF"/>
    <property type="match status" value="1"/>
</dbReference>
<dbReference type="AlphaFoldDB" id="A0A081C2S1"/>
<dbReference type="SUPFAM" id="SSF55073">
    <property type="entry name" value="Nucleotide cyclase"/>
    <property type="match status" value="1"/>
</dbReference>
<gene>
    <name evidence="4" type="ORF">U27_05851</name>
</gene>
<dbReference type="Gene3D" id="3.30.70.270">
    <property type="match status" value="1"/>
</dbReference>
<dbReference type="InterPro" id="IPR000700">
    <property type="entry name" value="PAS-assoc_C"/>
</dbReference>
<organism evidence="4">
    <name type="scientific">Vecturithrix granuli</name>
    <dbReference type="NCBI Taxonomy" id="1499967"/>
    <lineage>
        <taxon>Bacteria</taxon>
        <taxon>Candidatus Moduliflexota</taxon>
        <taxon>Candidatus Vecturitrichia</taxon>
        <taxon>Candidatus Vecturitrichales</taxon>
        <taxon>Candidatus Vecturitrichaceae</taxon>
        <taxon>Candidatus Vecturithrix</taxon>
    </lineage>
</organism>
<feature type="domain" description="PAC" evidence="2">
    <location>
        <begin position="223"/>
        <end position="274"/>
    </location>
</feature>
<dbReference type="InterPro" id="IPR000160">
    <property type="entry name" value="GGDEF_dom"/>
</dbReference>
<dbReference type="PANTHER" id="PTHR45138:SF9">
    <property type="entry name" value="DIGUANYLATE CYCLASE DGCM-RELATED"/>
    <property type="match status" value="1"/>
</dbReference>
<dbReference type="EMBL" id="DF820468">
    <property type="protein sequence ID" value="GAK58876.1"/>
    <property type="molecule type" value="Genomic_DNA"/>
</dbReference>
<dbReference type="InterPro" id="IPR029787">
    <property type="entry name" value="Nucleotide_cyclase"/>
</dbReference>
<dbReference type="Pfam" id="PF08447">
    <property type="entry name" value="PAS_3"/>
    <property type="match status" value="1"/>
</dbReference>
<dbReference type="GO" id="GO:0043709">
    <property type="term" value="P:cell adhesion involved in single-species biofilm formation"/>
    <property type="evidence" value="ECO:0007669"/>
    <property type="project" value="TreeGrafter"/>
</dbReference>
<proteinExistence type="predicted"/>
<dbReference type="GO" id="GO:0052621">
    <property type="term" value="F:diguanylate cyclase activity"/>
    <property type="evidence" value="ECO:0007669"/>
    <property type="project" value="TreeGrafter"/>
</dbReference>
<dbReference type="PANTHER" id="PTHR45138">
    <property type="entry name" value="REGULATORY COMPONENTS OF SENSORY TRANSDUCTION SYSTEM"/>
    <property type="match status" value="1"/>
</dbReference>
<dbReference type="PROSITE" id="PS50112">
    <property type="entry name" value="PAS"/>
    <property type="match status" value="1"/>
</dbReference>
<dbReference type="InterPro" id="IPR001610">
    <property type="entry name" value="PAC"/>
</dbReference>
<evidence type="ECO:0000313" key="5">
    <source>
        <dbReference type="Proteomes" id="UP000030661"/>
    </source>
</evidence>
<feature type="domain" description="PAC" evidence="2">
    <location>
        <begin position="91"/>
        <end position="143"/>
    </location>
</feature>
<feature type="domain" description="PAS" evidence="1">
    <location>
        <begin position="144"/>
        <end position="224"/>
    </location>
</feature>
<evidence type="ECO:0000313" key="4">
    <source>
        <dbReference type="EMBL" id="GAK58876.1"/>
    </source>
</evidence>
<dbReference type="CDD" id="cd00130">
    <property type="entry name" value="PAS"/>
    <property type="match status" value="1"/>
</dbReference>
<dbReference type="Gene3D" id="3.30.450.20">
    <property type="entry name" value="PAS domain"/>
    <property type="match status" value="2"/>
</dbReference>
<sequence>MLLELFFSQSLEGFFVMLLDKPVCWNEQVDKKQAIEYILMHQRIAKINNAMLVQYQVTEEQMLGLTPKDLFERGIILNQRGWYDLYEQGCWHFEIQHHKFDGTPMWIEGDYICIYNEAGDITGCFGIQRDVTRRKQIEQALRRSEDRFRQVIDSISDYIYVTEMPGQGKPVNIYHSPDIESLTGYSVEMFINDWDFWLTDVVHPDDRTAAVAQAERLARGIDSELEYRLVRADGQVIWIRDSGRVRCQEDGSKVVYGVMSNITERKRTEELLHYAIKEQEQRTRELYLLNHMGGLLQTCRIEKETYSVVINICRLLFPASSGCLYILNEQKSALQKVHSWGTVLAESKEQSVEDYARAYQQDQKYKDPAEPTSLSSTLAYFPEERLVYAAITTMGDLLGILCLSFSDPGSDYAEQNWKQEMEAKRMVIARITDHYALFLNNLRLRETLRVEAIRDPLTKLYNRRYMETSLQREIYRATRDQTPVGLLLLDIDHFKRFNDTYGHPVGDLLLQEMGNILQCSVRLEDIVCRYGGEEFLLILPGASLTITNNRATEILDKVRSFQFAYQEKFLHVTVSIGVAAIPDHGCELEKVIHAADTALYQAKANGRNQVSMASTSPLQPKLRS</sequence>
<dbReference type="SMART" id="SM00086">
    <property type="entry name" value="PAC"/>
    <property type="match status" value="2"/>
</dbReference>
<dbReference type="STRING" id="1499967.U27_05851"/>
<dbReference type="Proteomes" id="UP000030661">
    <property type="component" value="Unassembled WGS sequence"/>
</dbReference>
<dbReference type="GO" id="GO:1902201">
    <property type="term" value="P:negative regulation of bacterial-type flagellum-dependent cell motility"/>
    <property type="evidence" value="ECO:0007669"/>
    <property type="project" value="TreeGrafter"/>
</dbReference>
<dbReference type="Pfam" id="PF13426">
    <property type="entry name" value="PAS_9"/>
    <property type="match status" value="1"/>
</dbReference>
<reference evidence="4" key="1">
    <citation type="journal article" date="2015" name="PeerJ">
        <title>First genomic representation of candidate bacterial phylum KSB3 points to enhanced environmental sensing as a trigger of wastewater bulking.</title>
        <authorList>
            <person name="Sekiguchi Y."/>
            <person name="Ohashi A."/>
            <person name="Parks D.H."/>
            <person name="Yamauchi T."/>
            <person name="Tyson G.W."/>
            <person name="Hugenholtz P."/>
        </authorList>
    </citation>
    <scope>NUCLEOTIDE SEQUENCE [LARGE SCALE GENOMIC DNA]</scope>
</reference>